<dbReference type="GO" id="GO:0051660">
    <property type="term" value="P:establishment of centrosome localization"/>
    <property type="evidence" value="ECO:0007669"/>
    <property type="project" value="TreeGrafter"/>
</dbReference>
<accession>A0A0N8K1L0</accession>
<dbReference type="PANTHER" id="PTHR16484">
    <property type="entry name" value="PARTITIONING DEFECTIVE 3 RELATED"/>
    <property type="match status" value="1"/>
</dbReference>
<dbReference type="Proteomes" id="UP000034805">
    <property type="component" value="Unassembled WGS sequence"/>
</dbReference>
<gene>
    <name evidence="2" type="ORF">Z043_105541</name>
</gene>
<dbReference type="AlphaFoldDB" id="A0A0N8K1L0"/>
<dbReference type="GO" id="GO:0005938">
    <property type="term" value="C:cell cortex"/>
    <property type="evidence" value="ECO:0007669"/>
    <property type="project" value="TreeGrafter"/>
</dbReference>
<dbReference type="PANTHER" id="PTHR16484:SF4">
    <property type="entry name" value="PARTITIONING DEFECTIVE 3 HOMOLOG B"/>
    <property type="match status" value="1"/>
</dbReference>
<dbReference type="GO" id="GO:0005912">
    <property type="term" value="C:adherens junction"/>
    <property type="evidence" value="ECO:0007669"/>
    <property type="project" value="TreeGrafter"/>
</dbReference>
<dbReference type="GO" id="GO:0008104">
    <property type="term" value="P:intracellular protein localization"/>
    <property type="evidence" value="ECO:0007669"/>
    <property type="project" value="TreeGrafter"/>
</dbReference>
<feature type="compositionally biased region" description="Polar residues" evidence="1">
    <location>
        <begin position="94"/>
        <end position="103"/>
    </location>
</feature>
<dbReference type="GO" id="GO:0045197">
    <property type="term" value="P:establishment or maintenance of epithelial cell apical/basal polarity"/>
    <property type="evidence" value="ECO:0007669"/>
    <property type="project" value="TreeGrafter"/>
</dbReference>
<sequence>MRCTRSAAGLADSEEPLAKDLGATLGLKKSSSLESLQTAVSEVRKAQTPFYKPRPHMVRGRGCNESFRAAIDKSYDGPPGTDDDNLSDQSSDQETPASSSSRQRVGDMEHITKDKKKKLKGKKKDKSKGKGKDGDEKKMRDGKEQDKKAKKKGFRLLREALIAQLGFLTAALQPQCWATATPVVWQPALEPPVLLKPGRPESTPCFAIGRGSQRLSPLTPTAG</sequence>
<dbReference type="GO" id="GO:0030010">
    <property type="term" value="P:establishment of cell polarity"/>
    <property type="evidence" value="ECO:0007669"/>
    <property type="project" value="TreeGrafter"/>
</dbReference>
<dbReference type="GO" id="GO:0043296">
    <property type="term" value="C:apical junction complex"/>
    <property type="evidence" value="ECO:0007669"/>
    <property type="project" value="TreeGrafter"/>
</dbReference>
<reference evidence="2 3" key="1">
    <citation type="submission" date="2015-08" db="EMBL/GenBank/DDBJ databases">
        <title>The genome of the Asian arowana (Scleropages formosus).</title>
        <authorList>
            <person name="Tan M.H."/>
            <person name="Gan H.M."/>
            <person name="Croft L.J."/>
            <person name="Austin C.M."/>
        </authorList>
    </citation>
    <scope>NUCLEOTIDE SEQUENCE [LARGE SCALE GENOMIC DNA]</scope>
    <source>
        <strain evidence="2">Aro1</strain>
    </source>
</reference>
<feature type="compositionally biased region" description="Basic and acidic residues" evidence="1">
    <location>
        <begin position="128"/>
        <end position="147"/>
    </location>
</feature>
<evidence type="ECO:0000256" key="1">
    <source>
        <dbReference type="SAM" id="MobiDB-lite"/>
    </source>
</evidence>
<feature type="compositionally biased region" description="Basic residues" evidence="1">
    <location>
        <begin position="113"/>
        <end position="127"/>
    </location>
</feature>
<feature type="region of interest" description="Disordered" evidence="1">
    <location>
        <begin position="40"/>
        <end position="151"/>
    </location>
</feature>
<name>A0A0N8K1L0_SCLFO</name>
<protein>
    <submittedName>
        <fullName evidence="2">Uncharacterized protein</fullName>
    </submittedName>
</protein>
<comment type="caution">
    <text evidence="2">The sequence shown here is derived from an EMBL/GenBank/DDBJ whole genome shotgun (WGS) entry which is preliminary data.</text>
</comment>
<evidence type="ECO:0000313" key="2">
    <source>
        <dbReference type="EMBL" id="KPP75233.1"/>
    </source>
</evidence>
<evidence type="ECO:0000313" key="3">
    <source>
        <dbReference type="Proteomes" id="UP000034805"/>
    </source>
</evidence>
<dbReference type="GO" id="GO:0000226">
    <property type="term" value="P:microtubule cytoskeleton organization"/>
    <property type="evidence" value="ECO:0007669"/>
    <property type="project" value="TreeGrafter"/>
</dbReference>
<dbReference type="EMBL" id="JARO02001516">
    <property type="protein sequence ID" value="KPP75233.1"/>
    <property type="molecule type" value="Genomic_DNA"/>
</dbReference>
<dbReference type="GO" id="GO:0016324">
    <property type="term" value="C:apical plasma membrane"/>
    <property type="evidence" value="ECO:0007669"/>
    <property type="project" value="TreeGrafter"/>
</dbReference>
<dbReference type="GO" id="GO:0035091">
    <property type="term" value="F:phosphatidylinositol binding"/>
    <property type="evidence" value="ECO:0007669"/>
    <property type="project" value="TreeGrafter"/>
</dbReference>
<organism evidence="2 3">
    <name type="scientific">Scleropages formosus</name>
    <name type="common">Asian bonytongue</name>
    <name type="synonym">Osteoglossum formosum</name>
    <dbReference type="NCBI Taxonomy" id="113540"/>
    <lineage>
        <taxon>Eukaryota</taxon>
        <taxon>Metazoa</taxon>
        <taxon>Chordata</taxon>
        <taxon>Craniata</taxon>
        <taxon>Vertebrata</taxon>
        <taxon>Euteleostomi</taxon>
        <taxon>Actinopterygii</taxon>
        <taxon>Neopterygii</taxon>
        <taxon>Teleostei</taxon>
        <taxon>Osteoglossocephala</taxon>
        <taxon>Osteoglossomorpha</taxon>
        <taxon>Osteoglossiformes</taxon>
        <taxon>Osteoglossidae</taxon>
        <taxon>Scleropages</taxon>
    </lineage>
</organism>
<dbReference type="GO" id="GO:0007155">
    <property type="term" value="P:cell adhesion"/>
    <property type="evidence" value="ECO:0007669"/>
    <property type="project" value="TreeGrafter"/>
</dbReference>
<dbReference type="InterPro" id="IPR052213">
    <property type="entry name" value="PAR3"/>
</dbReference>
<proteinExistence type="predicted"/>